<reference evidence="1 2" key="1">
    <citation type="journal article" date="2020" name="Cell">
        <title>Large-Scale Comparative Analyses of Tick Genomes Elucidate Their Genetic Diversity and Vector Capacities.</title>
        <authorList>
            <consortium name="Tick Genome and Microbiome Consortium (TIGMIC)"/>
            <person name="Jia N."/>
            <person name="Wang J."/>
            <person name="Shi W."/>
            <person name="Du L."/>
            <person name="Sun Y."/>
            <person name="Zhan W."/>
            <person name="Jiang J.F."/>
            <person name="Wang Q."/>
            <person name="Zhang B."/>
            <person name="Ji P."/>
            <person name="Bell-Sakyi L."/>
            <person name="Cui X.M."/>
            <person name="Yuan T.T."/>
            <person name="Jiang B.G."/>
            <person name="Yang W.F."/>
            <person name="Lam T.T."/>
            <person name="Chang Q.C."/>
            <person name="Ding S.J."/>
            <person name="Wang X.J."/>
            <person name="Zhu J.G."/>
            <person name="Ruan X.D."/>
            <person name="Zhao L."/>
            <person name="Wei J.T."/>
            <person name="Ye R.Z."/>
            <person name="Que T.C."/>
            <person name="Du C.H."/>
            <person name="Zhou Y.H."/>
            <person name="Cheng J.X."/>
            <person name="Dai P.F."/>
            <person name="Guo W.B."/>
            <person name="Han X.H."/>
            <person name="Huang E.J."/>
            <person name="Li L.F."/>
            <person name="Wei W."/>
            <person name="Gao Y.C."/>
            <person name="Liu J.Z."/>
            <person name="Shao H.Z."/>
            <person name="Wang X."/>
            <person name="Wang C.C."/>
            <person name="Yang T.C."/>
            <person name="Huo Q.B."/>
            <person name="Li W."/>
            <person name="Chen H.Y."/>
            <person name="Chen S.E."/>
            <person name="Zhou L.G."/>
            <person name="Ni X.B."/>
            <person name="Tian J.H."/>
            <person name="Sheng Y."/>
            <person name="Liu T."/>
            <person name="Pan Y.S."/>
            <person name="Xia L.Y."/>
            <person name="Li J."/>
            <person name="Zhao F."/>
            <person name="Cao W.C."/>
        </authorList>
    </citation>
    <scope>NUCLEOTIDE SEQUENCE [LARGE SCALE GENOMIC DNA]</scope>
    <source>
        <strain evidence="1">Iper-2018</strain>
    </source>
</reference>
<comment type="caution">
    <text evidence="1">The sequence shown here is derived from an EMBL/GenBank/DDBJ whole genome shotgun (WGS) entry which is preliminary data.</text>
</comment>
<gene>
    <name evidence="1" type="ORF">HPB47_016613</name>
</gene>
<proteinExistence type="predicted"/>
<evidence type="ECO:0000313" key="1">
    <source>
        <dbReference type="EMBL" id="KAG0439529.1"/>
    </source>
</evidence>
<dbReference type="EMBL" id="JABSTQ010005348">
    <property type="protein sequence ID" value="KAG0439529.1"/>
    <property type="molecule type" value="Genomic_DNA"/>
</dbReference>
<keyword evidence="2" id="KW-1185">Reference proteome</keyword>
<evidence type="ECO:0000313" key="2">
    <source>
        <dbReference type="Proteomes" id="UP000805193"/>
    </source>
</evidence>
<dbReference type="Proteomes" id="UP000805193">
    <property type="component" value="Unassembled WGS sequence"/>
</dbReference>
<sequence length="233" mass="26446">APMIAQALLAAVRSKPLTQLGNPNTFLALAPGLLTFHPACACEIFPGDNDHNDFVRNSPSLELVAMYYRCLEFRGRPHKPRAHHCDSCVEYGHCTLACPGNQRRCPPCSTTEPRHTDTCNHEGNHYHLRQSLMMTGTKREKALLNHHQPLLWSSMGPLKCDKKELFRLLHMVKAKQEEQSQQLDFIVAKLSQNAQYVEDSSDDIILDTFNTVEDFLSFDNLLESEEMKKKLVS</sequence>
<feature type="non-terminal residue" evidence="1">
    <location>
        <position position="1"/>
    </location>
</feature>
<organism evidence="1 2">
    <name type="scientific">Ixodes persulcatus</name>
    <name type="common">Taiga tick</name>
    <dbReference type="NCBI Taxonomy" id="34615"/>
    <lineage>
        <taxon>Eukaryota</taxon>
        <taxon>Metazoa</taxon>
        <taxon>Ecdysozoa</taxon>
        <taxon>Arthropoda</taxon>
        <taxon>Chelicerata</taxon>
        <taxon>Arachnida</taxon>
        <taxon>Acari</taxon>
        <taxon>Parasitiformes</taxon>
        <taxon>Ixodida</taxon>
        <taxon>Ixodoidea</taxon>
        <taxon>Ixodidae</taxon>
        <taxon>Ixodinae</taxon>
        <taxon>Ixodes</taxon>
    </lineage>
</organism>
<protein>
    <submittedName>
        <fullName evidence="1">Uncharacterized protein</fullName>
    </submittedName>
</protein>
<name>A0AC60QQM4_IXOPE</name>
<accession>A0AC60QQM4</accession>